<keyword evidence="1" id="KW-0732">Signal</keyword>
<dbReference type="InterPro" id="IPR025421">
    <property type="entry name" value="DUF4148"/>
</dbReference>
<name>A0A2U2BGW8_ALCFA</name>
<protein>
    <submittedName>
        <fullName evidence="2">DUF4148 domain-containing protein</fullName>
    </submittedName>
</protein>
<evidence type="ECO:0000256" key="1">
    <source>
        <dbReference type="SAM" id="SignalP"/>
    </source>
</evidence>
<proteinExistence type="predicted"/>
<comment type="caution">
    <text evidence="2">The sequence shown here is derived from an EMBL/GenBank/DDBJ whole genome shotgun (WGS) entry which is preliminary data.</text>
</comment>
<organism evidence="2 3">
    <name type="scientific">Alcaligenes faecalis</name>
    <dbReference type="NCBI Taxonomy" id="511"/>
    <lineage>
        <taxon>Bacteria</taxon>
        <taxon>Pseudomonadati</taxon>
        <taxon>Pseudomonadota</taxon>
        <taxon>Betaproteobacteria</taxon>
        <taxon>Burkholderiales</taxon>
        <taxon>Alcaligenaceae</taxon>
        <taxon>Alcaligenes</taxon>
    </lineage>
</organism>
<dbReference type="Pfam" id="PF13663">
    <property type="entry name" value="DUF4148"/>
    <property type="match status" value="2"/>
</dbReference>
<evidence type="ECO:0000313" key="2">
    <source>
        <dbReference type="EMBL" id="PWE13263.1"/>
    </source>
</evidence>
<dbReference type="RefSeq" id="WP_109089557.1">
    <property type="nucleotide sequence ID" value="NZ_QEXO01000004.1"/>
</dbReference>
<feature type="chain" id="PRO_5015662405" evidence="1">
    <location>
        <begin position="22"/>
        <end position="127"/>
    </location>
</feature>
<evidence type="ECO:0000313" key="3">
    <source>
        <dbReference type="Proteomes" id="UP000245216"/>
    </source>
</evidence>
<dbReference type="AlphaFoldDB" id="A0A2U2BGW8"/>
<dbReference type="Proteomes" id="UP000245216">
    <property type="component" value="Unassembled WGS sequence"/>
</dbReference>
<reference evidence="2 3" key="2">
    <citation type="submission" date="2018-05" db="EMBL/GenBank/DDBJ databases">
        <authorList>
            <person name="Lanie J.A."/>
            <person name="Ng W.-L."/>
            <person name="Kazmierczak K.M."/>
            <person name="Andrzejewski T.M."/>
            <person name="Davidsen T.M."/>
            <person name="Wayne K.J."/>
            <person name="Tettelin H."/>
            <person name="Glass J.I."/>
            <person name="Rusch D."/>
            <person name="Podicherti R."/>
            <person name="Tsui H.-C.T."/>
            <person name="Winkler M.E."/>
        </authorList>
    </citation>
    <scope>NUCLEOTIDE SEQUENCE [LARGE SCALE GENOMIC DNA]</scope>
    <source>
        <strain evidence="2 3">YBY</strain>
    </source>
</reference>
<gene>
    <name evidence="2" type="ORF">DF183_15710</name>
</gene>
<feature type="signal peptide" evidence="1">
    <location>
        <begin position="1"/>
        <end position="21"/>
    </location>
</feature>
<sequence>MKLGLWTLACTALLASTSAWAVDGSASVQEQAYSKSRAQVVQELEQAREQGLISVAAHGYPNVPRGSVKTRAQVVQELQEAQQAGLLDFADDEYPVLPADGTHKTRQQVVQELEQARKQGRLLYVAP</sequence>
<accession>A0A2U2BGW8</accession>
<dbReference type="STRING" id="511.UZ73_16795"/>
<dbReference type="EMBL" id="QEXO01000004">
    <property type="protein sequence ID" value="PWE13263.1"/>
    <property type="molecule type" value="Genomic_DNA"/>
</dbReference>
<reference evidence="2 3" key="1">
    <citation type="submission" date="2018-05" db="EMBL/GenBank/DDBJ databases">
        <title>Genome Sequence of an Efficient Indole-Degrading Bacterium, Alcaligenes sp.YBY.</title>
        <authorList>
            <person name="Yang B."/>
        </authorList>
    </citation>
    <scope>NUCLEOTIDE SEQUENCE [LARGE SCALE GENOMIC DNA]</scope>
    <source>
        <strain evidence="2 3">YBY</strain>
    </source>
</reference>